<keyword evidence="8" id="KW-1185">Reference proteome</keyword>
<sequence length="518" mass="54467">MARSLKSASSAAAVVLSLLLFDGVNAANKTQTPTGFTPCDALINANLSHALHLPSSPLYPTLVNGSWTADTQRSPWCFVVPSTTDEISRTIIALQGAGNGAGDWHIAIRSGGHGSDNQNSITEGVIIDLSHLNATTFDAATKIASVGTGARWGDVYAEVDKSGVLVTGGRQGVVGVGGLLLGGGVSWYTPRNGFACDSVVNYEVVLASGKVINANATAHTDLFRALKGGSSNFGLVTRFDLETFPATNLSVATRSIALEHSDEVVDAVAGFTNLNQSFDDNFLLATMSYSPQTNGTTTISLTEVNTADDANSTAWDALNRIPTLTPGTSNSLSLVEFANAPAFSAGNTRNCGAGPLFIANDPVVLRYCIEQHNVLVADLKAAIGPNAFSTIFDLQPFQSYLGDISVQKGGNILGLERDPRNKIMFVTGVTLQTPESIAQYPLVYQKVAALVQTVEAFAKSVGSGSDFVYLPYADTTQDPLGSYGSANVAHMRSVAAKHDPFGFFQSRVPGGFKLSRVE</sequence>
<dbReference type="InterPro" id="IPR016166">
    <property type="entry name" value="FAD-bd_PCMH"/>
</dbReference>
<evidence type="ECO:0000256" key="3">
    <source>
        <dbReference type="ARBA" id="ARBA00022827"/>
    </source>
</evidence>
<dbReference type="Gene3D" id="3.30.465.10">
    <property type="match status" value="1"/>
</dbReference>
<dbReference type="InterPro" id="IPR016169">
    <property type="entry name" value="FAD-bd_PCMH_sub2"/>
</dbReference>
<dbReference type="PANTHER" id="PTHR42973">
    <property type="entry name" value="BINDING OXIDOREDUCTASE, PUTATIVE (AFU_ORTHOLOGUE AFUA_1G17690)-RELATED"/>
    <property type="match status" value="1"/>
</dbReference>
<evidence type="ECO:0000313" key="8">
    <source>
        <dbReference type="Proteomes" id="UP000799324"/>
    </source>
</evidence>
<evidence type="ECO:0000256" key="2">
    <source>
        <dbReference type="ARBA" id="ARBA00022630"/>
    </source>
</evidence>
<dbReference type="OrthoDB" id="2151789at2759"/>
<dbReference type="SUPFAM" id="SSF56176">
    <property type="entry name" value="FAD-binding/transporter-associated domain-like"/>
    <property type="match status" value="1"/>
</dbReference>
<keyword evidence="4" id="KW-0560">Oxidoreductase</keyword>
<dbReference type="PROSITE" id="PS51387">
    <property type="entry name" value="FAD_PCMH"/>
    <property type="match status" value="1"/>
</dbReference>
<dbReference type="InterPro" id="IPR050416">
    <property type="entry name" value="FAD-linked_Oxidoreductase"/>
</dbReference>
<keyword evidence="2" id="KW-0285">Flavoprotein</keyword>
<keyword evidence="5" id="KW-0732">Signal</keyword>
<accession>A0A6A6TNU4</accession>
<dbReference type="AlphaFoldDB" id="A0A6A6TNU4"/>
<dbReference type="InterPro" id="IPR006094">
    <property type="entry name" value="Oxid_FAD_bind_N"/>
</dbReference>
<protein>
    <submittedName>
        <fullName evidence="7">FAD-binding domain-containing protein</fullName>
    </submittedName>
</protein>
<reference evidence="7" key="1">
    <citation type="journal article" date="2020" name="Stud. Mycol.">
        <title>101 Dothideomycetes genomes: a test case for predicting lifestyles and emergence of pathogens.</title>
        <authorList>
            <person name="Haridas S."/>
            <person name="Albert R."/>
            <person name="Binder M."/>
            <person name="Bloem J."/>
            <person name="Labutti K."/>
            <person name="Salamov A."/>
            <person name="Andreopoulos B."/>
            <person name="Baker S."/>
            <person name="Barry K."/>
            <person name="Bills G."/>
            <person name="Bluhm B."/>
            <person name="Cannon C."/>
            <person name="Castanera R."/>
            <person name="Culley D."/>
            <person name="Daum C."/>
            <person name="Ezra D."/>
            <person name="Gonzalez J."/>
            <person name="Henrissat B."/>
            <person name="Kuo A."/>
            <person name="Liang C."/>
            <person name="Lipzen A."/>
            <person name="Lutzoni F."/>
            <person name="Magnuson J."/>
            <person name="Mondo S."/>
            <person name="Nolan M."/>
            <person name="Ohm R."/>
            <person name="Pangilinan J."/>
            <person name="Park H.-J."/>
            <person name="Ramirez L."/>
            <person name="Alfaro M."/>
            <person name="Sun H."/>
            <person name="Tritt A."/>
            <person name="Yoshinaga Y."/>
            <person name="Zwiers L.-H."/>
            <person name="Turgeon B."/>
            <person name="Goodwin S."/>
            <person name="Spatafora J."/>
            <person name="Crous P."/>
            <person name="Grigoriev I."/>
        </authorList>
    </citation>
    <scope>NUCLEOTIDE SEQUENCE</scope>
    <source>
        <strain evidence="7">CBS 122681</strain>
    </source>
</reference>
<dbReference type="EMBL" id="MU004295">
    <property type="protein sequence ID" value="KAF2661146.1"/>
    <property type="molecule type" value="Genomic_DNA"/>
</dbReference>
<feature type="domain" description="FAD-binding PCMH-type" evidence="6">
    <location>
        <begin position="71"/>
        <end position="246"/>
    </location>
</feature>
<keyword evidence="3" id="KW-0274">FAD</keyword>
<gene>
    <name evidence="7" type="ORF">K491DRAFT_711058</name>
</gene>
<feature type="chain" id="PRO_5025563172" evidence="5">
    <location>
        <begin position="27"/>
        <end position="518"/>
    </location>
</feature>
<evidence type="ECO:0000259" key="6">
    <source>
        <dbReference type="PROSITE" id="PS51387"/>
    </source>
</evidence>
<evidence type="ECO:0000256" key="4">
    <source>
        <dbReference type="ARBA" id="ARBA00023002"/>
    </source>
</evidence>
<comment type="similarity">
    <text evidence="1">Belongs to the oxygen-dependent FAD-linked oxidoreductase family.</text>
</comment>
<evidence type="ECO:0000256" key="5">
    <source>
        <dbReference type="SAM" id="SignalP"/>
    </source>
</evidence>
<dbReference type="PANTHER" id="PTHR42973:SF53">
    <property type="entry name" value="FAD-BINDING PCMH-TYPE DOMAIN-CONTAINING PROTEIN-RELATED"/>
    <property type="match status" value="1"/>
</dbReference>
<dbReference type="Proteomes" id="UP000799324">
    <property type="component" value="Unassembled WGS sequence"/>
</dbReference>
<feature type="signal peptide" evidence="5">
    <location>
        <begin position="1"/>
        <end position="26"/>
    </location>
</feature>
<proteinExistence type="inferred from homology"/>
<dbReference type="GO" id="GO:0071949">
    <property type="term" value="F:FAD binding"/>
    <property type="evidence" value="ECO:0007669"/>
    <property type="project" value="InterPro"/>
</dbReference>
<evidence type="ECO:0000256" key="1">
    <source>
        <dbReference type="ARBA" id="ARBA00005466"/>
    </source>
</evidence>
<organism evidence="7 8">
    <name type="scientific">Lophiostoma macrostomum CBS 122681</name>
    <dbReference type="NCBI Taxonomy" id="1314788"/>
    <lineage>
        <taxon>Eukaryota</taxon>
        <taxon>Fungi</taxon>
        <taxon>Dikarya</taxon>
        <taxon>Ascomycota</taxon>
        <taxon>Pezizomycotina</taxon>
        <taxon>Dothideomycetes</taxon>
        <taxon>Pleosporomycetidae</taxon>
        <taxon>Pleosporales</taxon>
        <taxon>Lophiostomataceae</taxon>
        <taxon>Lophiostoma</taxon>
    </lineage>
</organism>
<dbReference type="GO" id="GO:0016491">
    <property type="term" value="F:oxidoreductase activity"/>
    <property type="evidence" value="ECO:0007669"/>
    <property type="project" value="UniProtKB-KW"/>
</dbReference>
<evidence type="ECO:0000313" key="7">
    <source>
        <dbReference type="EMBL" id="KAF2661146.1"/>
    </source>
</evidence>
<dbReference type="Pfam" id="PF01565">
    <property type="entry name" value="FAD_binding_4"/>
    <property type="match status" value="1"/>
</dbReference>
<name>A0A6A6TNU4_9PLEO</name>
<dbReference type="InterPro" id="IPR036318">
    <property type="entry name" value="FAD-bd_PCMH-like_sf"/>
</dbReference>